<reference evidence="1" key="1">
    <citation type="submission" date="2022-10" db="EMBL/GenBank/DDBJ databases">
        <title>Genome sequences of endogenous nimaviruses in decapod crustaceans.</title>
        <authorList>
            <person name="Kawato S."/>
            <person name="Nozaki R."/>
            <person name="Kondo H."/>
            <person name="Hirono I."/>
        </authorList>
    </citation>
    <scope>NUCLEOTIDE SEQUENCE</scope>
    <source>
        <strain evidence="1">Lva-Nima_1</strain>
    </source>
</reference>
<proteinExistence type="predicted"/>
<dbReference type="EMBL" id="LC738872">
    <property type="protein sequence ID" value="BDT62141.1"/>
    <property type="molecule type" value="Genomic_DNA"/>
</dbReference>
<organism evidence="1">
    <name type="scientific">Litopenaeus vannamei majanivirus Nimav-1_LVa</name>
    <dbReference type="NCBI Taxonomy" id="2984273"/>
    <lineage>
        <taxon>Viruses</taxon>
        <taxon>Viruses incertae sedis</taxon>
        <taxon>Naldaviricetes</taxon>
        <taxon>Nimaviridae</taxon>
    </lineage>
</organism>
<sequence>MTENTNQLNIESTSNGNDKGYLLLLNRECGGGDGDDSDGGGVGVGNDRENKVEDDHYLDVEFSDISQLNSTITILQKDTIKTHLRHMITNTHGSKTIENILSRNGKRSSSFPSIFEKLTDCMMQNTIHSVSLPPLQQSQVQYIDLSKHNSRIPARDMYNKSTKLEDSNNDYFLFGFSPETEILKNLIAVINIVSSLFVSGIKILERDVQKRSDILCQPGHEIEYAQILRDVKQLNSISTATLNFISNSSSSTLTKTCPCCRSKSHTRSPLIDAFEPPNVTSAAKKRQNNILIPPELIFKGIQSVVKDAATTTASLSSDIDLQSKQKKSNKRIKSVINKQVKNVLNNTRDISYEQKYRQLEMLNRREIKQNTISKTFYSNNKINSDSSSNNMVVSSLEPTQEILTTGGGNGDDGSIAVAAADRQLSNKKYLNMRDGQQRHEIINFIKFT</sequence>
<protein>
    <submittedName>
        <fullName evidence="1">Wsv131-like protein</fullName>
    </submittedName>
</protein>
<accession>A0A9C7F6H0</accession>
<name>A0A9C7F6H0_9VIRU</name>
<evidence type="ECO:0000313" key="1">
    <source>
        <dbReference type="EMBL" id="BDT62141.1"/>
    </source>
</evidence>